<dbReference type="Proteomes" id="UP001243009">
    <property type="component" value="Unassembled WGS sequence"/>
</dbReference>
<dbReference type="EC" id="2.1.1.-" evidence="1"/>
<name>A0ABT9E934_9PROT</name>
<comment type="caution">
    <text evidence="1">The sequence shown here is derived from an EMBL/GenBank/DDBJ whole genome shotgun (WGS) entry which is preliminary data.</text>
</comment>
<dbReference type="InterPro" id="IPR027612">
    <property type="entry name" value="Put_MTase_LIC12133"/>
</dbReference>
<organism evidence="1 2">
    <name type="scientific">Paracraurococcus lichenis</name>
    <dbReference type="NCBI Taxonomy" id="3064888"/>
    <lineage>
        <taxon>Bacteria</taxon>
        <taxon>Pseudomonadati</taxon>
        <taxon>Pseudomonadota</taxon>
        <taxon>Alphaproteobacteria</taxon>
        <taxon>Acetobacterales</taxon>
        <taxon>Roseomonadaceae</taxon>
        <taxon>Paracraurococcus</taxon>
    </lineage>
</organism>
<proteinExistence type="predicted"/>
<dbReference type="NCBIfam" id="TIGR04325">
    <property type="entry name" value="MTase_LIC12133"/>
    <property type="match status" value="1"/>
</dbReference>
<evidence type="ECO:0000313" key="2">
    <source>
        <dbReference type="Proteomes" id="UP001243009"/>
    </source>
</evidence>
<keyword evidence="1" id="KW-0489">Methyltransferase</keyword>
<sequence length="281" mass="32021">MQIVVGQAVRVTAIRQLARTTLLTLGTVPPLRPALRAGFSWRFRRATRTMRGFGGLYPDFAAARRDVPSCRANGFDDESTVGLLLDEADTVFSSDYAMMFWFAKFQDDLDLVFDWGGYLGRSYRIYRRLVGFDDRLRWVINDVPAVVRFGRSAAASMFGDAVSFTESFDALEQADLLLASGSFQVIEDPWQPLQQAARRPRHVLIDKIPAYDQPSAVTLHSVGTALVPYHLFNKESFVSRFRSMGYELIDTWLNHNVDCRIPFYEDHSIAAYSGFYFRFPH</sequence>
<dbReference type="GO" id="GO:0032259">
    <property type="term" value="P:methylation"/>
    <property type="evidence" value="ECO:0007669"/>
    <property type="project" value="UniProtKB-KW"/>
</dbReference>
<accession>A0ABT9E934</accession>
<dbReference type="EMBL" id="JAUTWS010000051">
    <property type="protein sequence ID" value="MDO9712580.1"/>
    <property type="molecule type" value="Genomic_DNA"/>
</dbReference>
<gene>
    <name evidence="1" type="ORF">Q7A36_29850</name>
</gene>
<reference evidence="1 2" key="1">
    <citation type="submission" date="2023-08" db="EMBL/GenBank/DDBJ databases">
        <title>The draft genome sequence of Paracraurococcus sp. LOR1-02.</title>
        <authorList>
            <person name="Kingkaew E."/>
            <person name="Tanasupawat S."/>
        </authorList>
    </citation>
    <scope>NUCLEOTIDE SEQUENCE [LARGE SCALE GENOMIC DNA]</scope>
    <source>
        <strain evidence="1 2">LOR1-02</strain>
    </source>
</reference>
<keyword evidence="2" id="KW-1185">Reference proteome</keyword>
<dbReference type="RefSeq" id="WP_305107437.1">
    <property type="nucleotide sequence ID" value="NZ_JAUTWS010000051.1"/>
</dbReference>
<dbReference type="GO" id="GO:0008168">
    <property type="term" value="F:methyltransferase activity"/>
    <property type="evidence" value="ECO:0007669"/>
    <property type="project" value="UniProtKB-KW"/>
</dbReference>
<evidence type="ECO:0000313" key="1">
    <source>
        <dbReference type="EMBL" id="MDO9712580.1"/>
    </source>
</evidence>
<keyword evidence="1" id="KW-0808">Transferase</keyword>
<protein>
    <submittedName>
        <fullName evidence="1">Methyltransferase, TIGR04325 family</fullName>
        <ecNumber evidence="1">2.1.1.-</ecNumber>
    </submittedName>
</protein>